<evidence type="ECO:0000313" key="2">
    <source>
        <dbReference type="EMBL" id="OBJ82261.1"/>
    </source>
</evidence>
<sequence>MELLKVTQESRADGVVVLADGDIDSSSVDKLIAQLKSALELAATHPTRLVIVDLERVNLLGSAGLNALLDCHEEGVAAGTSVRLVADHPPVLQPIKVTELDRILQVYPTVPDALRNHQER</sequence>
<protein>
    <submittedName>
        <fullName evidence="2">Anti-anti-sigma factor</fullName>
    </submittedName>
</protein>
<dbReference type="PROSITE" id="PS50801">
    <property type="entry name" value="STAS"/>
    <property type="match status" value="1"/>
</dbReference>
<dbReference type="PANTHER" id="PTHR33495">
    <property type="entry name" value="ANTI-SIGMA FACTOR ANTAGONIST TM_1081-RELATED-RELATED"/>
    <property type="match status" value="1"/>
</dbReference>
<accession>A0A1A3D4U4</accession>
<gene>
    <name evidence="2" type="ORF">A5640_21390</name>
</gene>
<dbReference type="RefSeq" id="WP_036352008.1">
    <property type="nucleotide sequence ID" value="NZ_LZKS01000072.1"/>
</dbReference>
<evidence type="ECO:0000313" key="3">
    <source>
        <dbReference type="Proteomes" id="UP000093925"/>
    </source>
</evidence>
<reference evidence="2 3" key="1">
    <citation type="submission" date="2016-06" db="EMBL/GenBank/DDBJ databases">
        <authorList>
            <person name="Kjaerup R.B."/>
            <person name="Dalgaard T.S."/>
            <person name="Juul-Madsen H.R."/>
        </authorList>
    </citation>
    <scope>NUCLEOTIDE SEQUENCE [LARGE SCALE GENOMIC DNA]</scope>
    <source>
        <strain evidence="2 3">1276495.2</strain>
    </source>
</reference>
<dbReference type="CDD" id="cd07043">
    <property type="entry name" value="STAS_anti-anti-sigma_factors"/>
    <property type="match status" value="1"/>
</dbReference>
<dbReference type="Pfam" id="PF01740">
    <property type="entry name" value="STAS"/>
    <property type="match status" value="1"/>
</dbReference>
<dbReference type="PANTHER" id="PTHR33495:SF2">
    <property type="entry name" value="ANTI-SIGMA FACTOR ANTAGONIST TM_1081-RELATED"/>
    <property type="match status" value="1"/>
</dbReference>
<dbReference type="EMBL" id="LZLM01000113">
    <property type="protein sequence ID" value="OBJ82261.1"/>
    <property type="molecule type" value="Genomic_DNA"/>
</dbReference>
<name>A0A1A3D4U4_MYCAS</name>
<dbReference type="GeneID" id="61212212"/>
<dbReference type="AlphaFoldDB" id="A0A1A3D4U4"/>
<evidence type="ECO:0000259" key="1">
    <source>
        <dbReference type="PROSITE" id="PS50801"/>
    </source>
</evidence>
<comment type="caution">
    <text evidence="2">The sequence shown here is derived from an EMBL/GenBank/DDBJ whole genome shotgun (WGS) entry which is preliminary data.</text>
</comment>
<dbReference type="GO" id="GO:0043856">
    <property type="term" value="F:anti-sigma factor antagonist activity"/>
    <property type="evidence" value="ECO:0007669"/>
    <property type="project" value="TreeGrafter"/>
</dbReference>
<organism evidence="2 3">
    <name type="scientific">Mycobacterium asiaticum</name>
    <dbReference type="NCBI Taxonomy" id="1790"/>
    <lineage>
        <taxon>Bacteria</taxon>
        <taxon>Bacillati</taxon>
        <taxon>Actinomycetota</taxon>
        <taxon>Actinomycetes</taxon>
        <taxon>Mycobacteriales</taxon>
        <taxon>Mycobacteriaceae</taxon>
        <taxon>Mycobacterium</taxon>
    </lineage>
</organism>
<proteinExistence type="predicted"/>
<dbReference type="Gene3D" id="3.30.750.24">
    <property type="entry name" value="STAS domain"/>
    <property type="match status" value="1"/>
</dbReference>
<dbReference type="Proteomes" id="UP000093925">
    <property type="component" value="Unassembled WGS sequence"/>
</dbReference>
<dbReference type="SUPFAM" id="SSF52091">
    <property type="entry name" value="SpoIIaa-like"/>
    <property type="match status" value="1"/>
</dbReference>
<dbReference type="InterPro" id="IPR036513">
    <property type="entry name" value="STAS_dom_sf"/>
</dbReference>
<dbReference type="OrthoDB" id="4571296at2"/>
<dbReference type="InterPro" id="IPR002645">
    <property type="entry name" value="STAS_dom"/>
</dbReference>
<feature type="domain" description="STAS" evidence="1">
    <location>
        <begin position="4"/>
        <end position="117"/>
    </location>
</feature>